<evidence type="ECO:0000256" key="11">
    <source>
        <dbReference type="SAM" id="SignalP"/>
    </source>
</evidence>
<feature type="active site" description="Charge relay system" evidence="9 10">
    <location>
        <position position="233"/>
    </location>
</feature>
<evidence type="ECO:0000259" key="12">
    <source>
        <dbReference type="Pfam" id="PF00082"/>
    </source>
</evidence>
<keyword evidence="4 10" id="KW-0645">Protease</keyword>
<keyword evidence="3" id="KW-0964">Secreted</keyword>
<feature type="chain" id="PRO_5020038869" description="Subtilisin-like protease fibronectin type-III domain-containing protein" evidence="11">
    <location>
        <begin position="28"/>
        <end position="890"/>
    </location>
</feature>
<evidence type="ECO:0000256" key="1">
    <source>
        <dbReference type="ARBA" id="ARBA00004613"/>
    </source>
</evidence>
<feature type="active site" description="Charge relay system" evidence="9 10">
    <location>
        <position position="675"/>
    </location>
</feature>
<feature type="domain" description="PA" evidence="13">
    <location>
        <begin position="524"/>
        <end position="589"/>
    </location>
</feature>
<dbReference type="InterPro" id="IPR034197">
    <property type="entry name" value="Peptidases_S8_3"/>
</dbReference>
<dbReference type="SUPFAM" id="SSF52025">
    <property type="entry name" value="PA domain"/>
    <property type="match status" value="1"/>
</dbReference>
<dbReference type="Pfam" id="PF00082">
    <property type="entry name" value="Peptidase_S8"/>
    <property type="match status" value="1"/>
</dbReference>
<dbReference type="Proteomes" id="UP000188354">
    <property type="component" value="Chromosome LG16"/>
</dbReference>
<dbReference type="GO" id="GO:0005576">
    <property type="term" value="C:extracellular region"/>
    <property type="evidence" value="ECO:0007669"/>
    <property type="project" value="UniProtKB-SubCell"/>
</dbReference>
<dbReference type="Pfam" id="PF17766">
    <property type="entry name" value="fn3_6"/>
    <property type="match status" value="1"/>
</dbReference>
<dbReference type="GO" id="GO:0006508">
    <property type="term" value="P:proteolysis"/>
    <property type="evidence" value="ECO:0007669"/>
    <property type="project" value="UniProtKB-KW"/>
</dbReference>
<gene>
    <name evidence="16" type="ORF">TanjilG_05283</name>
</gene>
<dbReference type="CDD" id="cd04852">
    <property type="entry name" value="Peptidases_S8_3"/>
    <property type="match status" value="1"/>
</dbReference>
<dbReference type="InterPro" id="IPR045051">
    <property type="entry name" value="SBT"/>
</dbReference>
<dbReference type="PROSITE" id="PS51257">
    <property type="entry name" value="PROKAR_LIPOPROTEIN"/>
    <property type="match status" value="1"/>
</dbReference>
<evidence type="ECO:0000313" key="17">
    <source>
        <dbReference type="Proteomes" id="UP000188354"/>
    </source>
</evidence>
<keyword evidence="6 10" id="KW-0378">Hydrolase</keyword>
<evidence type="ECO:0000256" key="8">
    <source>
        <dbReference type="ARBA" id="ARBA00023180"/>
    </source>
</evidence>
<evidence type="ECO:0000259" key="14">
    <source>
        <dbReference type="Pfam" id="PF05922"/>
    </source>
</evidence>
<evidence type="ECO:0000256" key="6">
    <source>
        <dbReference type="ARBA" id="ARBA00022801"/>
    </source>
</evidence>
<dbReference type="InterPro" id="IPR003137">
    <property type="entry name" value="PA_domain"/>
</dbReference>
<accession>A0A4P1QVG1</accession>
<evidence type="ECO:0000256" key="10">
    <source>
        <dbReference type="PROSITE-ProRule" id="PRU01240"/>
    </source>
</evidence>
<dbReference type="InterPro" id="IPR037045">
    <property type="entry name" value="S8pro/Inhibitor_I9_sf"/>
</dbReference>
<reference evidence="16 17" key="1">
    <citation type="journal article" date="2017" name="Plant Biotechnol. J.">
        <title>A comprehensive draft genome sequence for lupin (Lupinus angustifolius), an emerging health food: insights into plant-microbe interactions and legume evolution.</title>
        <authorList>
            <person name="Hane J.K."/>
            <person name="Ming Y."/>
            <person name="Kamphuis L.G."/>
            <person name="Nelson M.N."/>
            <person name="Garg G."/>
            <person name="Atkins C.A."/>
            <person name="Bayer P.E."/>
            <person name="Bravo A."/>
            <person name="Bringans S."/>
            <person name="Cannon S."/>
            <person name="Edwards D."/>
            <person name="Foley R."/>
            <person name="Gao L.L."/>
            <person name="Harrison M.J."/>
            <person name="Huang W."/>
            <person name="Hurgobin B."/>
            <person name="Li S."/>
            <person name="Liu C.W."/>
            <person name="McGrath A."/>
            <person name="Morahan G."/>
            <person name="Murray J."/>
            <person name="Weller J."/>
            <person name="Jian J."/>
            <person name="Singh K.B."/>
        </authorList>
    </citation>
    <scope>NUCLEOTIDE SEQUENCE [LARGE SCALE GENOMIC DNA]</scope>
    <source>
        <strain evidence="17">cv. Tanjil</strain>
        <tissue evidence="16">Whole plant</tissue>
    </source>
</reference>
<dbReference type="FunFam" id="3.40.50.200:FF:000006">
    <property type="entry name" value="Subtilisin-like protease SBT1.5"/>
    <property type="match status" value="1"/>
</dbReference>
<dbReference type="InterPro" id="IPR036852">
    <property type="entry name" value="Peptidase_S8/S53_dom_sf"/>
</dbReference>
<dbReference type="STRING" id="3871.A0A4P1QVG1"/>
<dbReference type="InterPro" id="IPR010259">
    <property type="entry name" value="S8pro/Inhibitor_I9"/>
</dbReference>
<keyword evidence="5 11" id="KW-0732">Signal</keyword>
<comment type="similarity">
    <text evidence="2 10">Belongs to the peptidase S8 family.</text>
</comment>
<evidence type="ECO:0000259" key="15">
    <source>
        <dbReference type="Pfam" id="PF17766"/>
    </source>
</evidence>
<dbReference type="Gene3D" id="3.40.50.200">
    <property type="entry name" value="Peptidase S8/S53 domain"/>
    <property type="match status" value="2"/>
</dbReference>
<dbReference type="Gramene" id="OIV95735">
    <property type="protein sequence ID" value="OIV95735"/>
    <property type="gene ID" value="TanjilG_05283"/>
</dbReference>
<dbReference type="InterPro" id="IPR000209">
    <property type="entry name" value="Peptidase_S8/S53_dom"/>
</dbReference>
<proteinExistence type="inferred from homology"/>
<dbReference type="InterPro" id="IPR041469">
    <property type="entry name" value="Subtilisin-like_FN3"/>
</dbReference>
<dbReference type="Pfam" id="PF02225">
    <property type="entry name" value="PA"/>
    <property type="match status" value="1"/>
</dbReference>
<evidence type="ECO:0000256" key="5">
    <source>
        <dbReference type="ARBA" id="ARBA00022729"/>
    </source>
</evidence>
<evidence type="ECO:0000256" key="4">
    <source>
        <dbReference type="ARBA" id="ARBA00022670"/>
    </source>
</evidence>
<dbReference type="AlphaFoldDB" id="A0A4P1QVG1"/>
<keyword evidence="7 10" id="KW-0720">Serine protease</keyword>
<dbReference type="Gene3D" id="3.30.70.80">
    <property type="entry name" value="Peptidase S8 propeptide/proteinase inhibitor I9"/>
    <property type="match status" value="1"/>
</dbReference>
<dbReference type="PRINTS" id="PR00723">
    <property type="entry name" value="SUBTILISIN"/>
</dbReference>
<dbReference type="PROSITE" id="PS51892">
    <property type="entry name" value="SUBTILASE"/>
    <property type="match status" value="1"/>
</dbReference>
<feature type="domain" description="Subtilisin-like protease fibronectin type-III" evidence="15">
    <location>
        <begin position="783"/>
        <end position="884"/>
    </location>
</feature>
<feature type="signal peptide" evidence="11">
    <location>
        <begin position="1"/>
        <end position="27"/>
    </location>
</feature>
<evidence type="ECO:0000259" key="13">
    <source>
        <dbReference type="Pfam" id="PF02225"/>
    </source>
</evidence>
<dbReference type="Gene3D" id="2.60.40.2310">
    <property type="match status" value="1"/>
</dbReference>
<organism evidence="16 17">
    <name type="scientific">Lupinus angustifolius</name>
    <name type="common">Narrow-leaved blue lupine</name>
    <dbReference type="NCBI Taxonomy" id="3871"/>
    <lineage>
        <taxon>Eukaryota</taxon>
        <taxon>Viridiplantae</taxon>
        <taxon>Streptophyta</taxon>
        <taxon>Embryophyta</taxon>
        <taxon>Tracheophyta</taxon>
        <taxon>Spermatophyta</taxon>
        <taxon>Magnoliopsida</taxon>
        <taxon>eudicotyledons</taxon>
        <taxon>Gunneridae</taxon>
        <taxon>Pentapetalae</taxon>
        <taxon>rosids</taxon>
        <taxon>fabids</taxon>
        <taxon>Fabales</taxon>
        <taxon>Fabaceae</taxon>
        <taxon>Papilionoideae</taxon>
        <taxon>50 kb inversion clade</taxon>
        <taxon>genistoids sensu lato</taxon>
        <taxon>core genistoids</taxon>
        <taxon>Genisteae</taxon>
        <taxon>Lupinus</taxon>
    </lineage>
</organism>
<evidence type="ECO:0000256" key="2">
    <source>
        <dbReference type="ARBA" id="ARBA00011073"/>
    </source>
</evidence>
<dbReference type="InterPro" id="IPR015500">
    <property type="entry name" value="Peptidase_S8_subtilisin-rel"/>
</dbReference>
<protein>
    <recommendedName>
        <fullName evidence="18">Subtilisin-like protease fibronectin type-III domain-containing protein</fullName>
    </recommendedName>
</protein>
<feature type="domain" description="Inhibitor I9" evidence="14">
    <location>
        <begin position="31"/>
        <end position="109"/>
    </location>
</feature>
<dbReference type="PANTHER" id="PTHR10795">
    <property type="entry name" value="PROPROTEIN CONVERTASE SUBTILISIN/KEXIN"/>
    <property type="match status" value="1"/>
</dbReference>
<dbReference type="PROSITE" id="PS00138">
    <property type="entry name" value="SUBTILASE_SER"/>
    <property type="match status" value="1"/>
</dbReference>
<feature type="active site" description="Charge relay system" evidence="9 10">
    <location>
        <position position="160"/>
    </location>
</feature>
<comment type="subcellular location">
    <subcellularLocation>
        <location evidence="1">Secreted</location>
    </subcellularLocation>
</comment>
<dbReference type="InterPro" id="IPR046450">
    <property type="entry name" value="PA_dom_sf"/>
</dbReference>
<evidence type="ECO:0000256" key="3">
    <source>
        <dbReference type="ARBA" id="ARBA00022525"/>
    </source>
</evidence>
<evidence type="ECO:0000256" key="7">
    <source>
        <dbReference type="ARBA" id="ARBA00022825"/>
    </source>
</evidence>
<evidence type="ECO:0000313" key="16">
    <source>
        <dbReference type="EMBL" id="OIV95735.1"/>
    </source>
</evidence>
<dbReference type="Gene3D" id="3.50.30.30">
    <property type="match status" value="2"/>
</dbReference>
<dbReference type="GO" id="GO:0004252">
    <property type="term" value="F:serine-type endopeptidase activity"/>
    <property type="evidence" value="ECO:0007669"/>
    <property type="project" value="UniProtKB-UniRule"/>
</dbReference>
<dbReference type="GO" id="GO:0009610">
    <property type="term" value="P:response to symbiotic fungus"/>
    <property type="evidence" value="ECO:0007669"/>
    <property type="project" value="UniProtKB-ARBA"/>
</dbReference>
<feature type="domain" description="Peptidase S8/S53" evidence="12">
    <location>
        <begin position="151"/>
        <end position="719"/>
    </location>
</feature>
<dbReference type="InterPro" id="IPR023828">
    <property type="entry name" value="Peptidase_S8_Ser-AS"/>
</dbReference>
<name>A0A4P1QVG1_LUPAN</name>
<sequence length="890" mass="98226">MTMIKNPISSTCFFLLFLPLLASCTDKQEIYLVQFGEKTSSEDKTLHEIENTHHSYLLSVKQTEEEARTSLLYSYKHSINGFAALLTPNEANLLSDMEEVASVHKNQQRIYSLHTTRSWKFVGLDESETLNPWTQDSNQTNGDLLSRAKYGEDIIVGMIDSGVWPDSKSFRDEGMGPVPQKWKGVCENGTAFTSSQCNRKIIGARYYLNGYESIFGPLNEEEDYKSARDKDGHGTHTASIIAGRVVPKASALGGFASGTASGGAPLARLAIYKACWPIKGQSKDEGNTCMEVDMLKAIDDAIGDGVDVLSISIGFNKPLPYEDDVIAIGALHAVRKNIVVVCSAGNSGPSPKTLSNPAPWIITVGASTVDRSFFTPIKLRNGRTIEGHSITPVPVHEEKIFYPLVLASDVEQQGVLRTNSGQASRGKSLDPDSFTPGLALFTCPIVSNTNKVSQPSLSWLVSATEPKERIGLRAAQNQPNLFMVTSSFPTLFMLLHVPYGIQIQSSLIRREPRTWRYCLDNTLEPNKVQGKIVLCMRGQGQRLKKGLEVQRAGGVGFILGNNEKYGNDVPYDPHFIPATGVSYENALKIIQYIQSSPNPMAHFLPGKTVLKAKPAPSMASFSSRGPNIIDPYILKPDITAPGVYILAAWTEEDGPTRMTFHDKRVVKFNIFSGTSMSCPHVSAAAVLLKAIHPTWSSAAIRSALITTAVTTDNTGNPMTDETKNPANPFAMGSGHFNPKKAADPGLVYDASYMDYFIYTCHLGIAQNLTITDKCPNSLHEPFDLNYPSIQVHKLNVTRTIRRSVTNVGKRRIVYKFIANSPKEYKITATPNILRFNHVGQKINFTITVTARRGHITNKTDPYQYYFGWYAWTHKHYIVKSQVAVSFDSFP</sequence>
<dbReference type="GO" id="GO:0009609">
    <property type="term" value="P:response to symbiotic bacterium"/>
    <property type="evidence" value="ECO:0007669"/>
    <property type="project" value="UniProtKB-ARBA"/>
</dbReference>
<dbReference type="Pfam" id="PF05922">
    <property type="entry name" value="Inhibitor_I9"/>
    <property type="match status" value="1"/>
</dbReference>
<dbReference type="EMBL" id="CM007376">
    <property type="protein sequence ID" value="OIV95735.1"/>
    <property type="molecule type" value="Genomic_DNA"/>
</dbReference>
<keyword evidence="8" id="KW-0325">Glycoprotein</keyword>
<evidence type="ECO:0000256" key="9">
    <source>
        <dbReference type="PIRSR" id="PIRSR615500-1"/>
    </source>
</evidence>
<dbReference type="SUPFAM" id="SSF52743">
    <property type="entry name" value="Subtilisin-like"/>
    <property type="match status" value="1"/>
</dbReference>
<evidence type="ECO:0008006" key="18">
    <source>
        <dbReference type="Google" id="ProtNLM"/>
    </source>
</evidence>
<keyword evidence="17" id="KW-1185">Reference proteome</keyword>
<dbReference type="CDD" id="cd02120">
    <property type="entry name" value="PA_subtilisin_like"/>
    <property type="match status" value="1"/>
</dbReference>